<evidence type="ECO:0000256" key="2">
    <source>
        <dbReference type="ARBA" id="ARBA00022857"/>
    </source>
</evidence>
<dbReference type="GO" id="GO:0016491">
    <property type="term" value="F:oxidoreductase activity"/>
    <property type="evidence" value="ECO:0007669"/>
    <property type="project" value="UniProtKB-KW"/>
</dbReference>
<dbReference type="Pfam" id="PF05368">
    <property type="entry name" value="NmrA"/>
    <property type="match status" value="1"/>
</dbReference>
<evidence type="ECO:0000313" key="6">
    <source>
        <dbReference type="Proteomes" id="UP000235786"/>
    </source>
</evidence>
<dbReference type="Gene3D" id="3.90.25.10">
    <property type="entry name" value="UDP-galactose 4-epimerase, domain 1"/>
    <property type="match status" value="1"/>
</dbReference>
<evidence type="ECO:0000256" key="3">
    <source>
        <dbReference type="ARBA" id="ARBA00023002"/>
    </source>
</evidence>
<dbReference type="Gene3D" id="3.40.50.720">
    <property type="entry name" value="NAD(P)-binding Rossmann-like Domain"/>
    <property type="match status" value="1"/>
</dbReference>
<reference evidence="5 6" key="1">
    <citation type="submission" date="2016-04" db="EMBL/GenBank/DDBJ databases">
        <title>A degradative enzymes factory behind the ericoid mycorrhizal symbiosis.</title>
        <authorList>
            <consortium name="DOE Joint Genome Institute"/>
            <person name="Martino E."/>
            <person name="Morin E."/>
            <person name="Grelet G."/>
            <person name="Kuo A."/>
            <person name="Kohler A."/>
            <person name="Daghino S."/>
            <person name="Barry K."/>
            <person name="Choi C."/>
            <person name="Cichocki N."/>
            <person name="Clum A."/>
            <person name="Copeland A."/>
            <person name="Hainaut M."/>
            <person name="Haridas S."/>
            <person name="Labutti K."/>
            <person name="Lindquist E."/>
            <person name="Lipzen A."/>
            <person name="Khouja H.-R."/>
            <person name="Murat C."/>
            <person name="Ohm R."/>
            <person name="Olson A."/>
            <person name="Spatafora J."/>
            <person name="Veneault-Fourrey C."/>
            <person name="Henrissat B."/>
            <person name="Grigoriev I."/>
            <person name="Martin F."/>
            <person name="Perotto S."/>
        </authorList>
    </citation>
    <scope>NUCLEOTIDE SEQUENCE [LARGE SCALE GENOMIC DNA]</scope>
    <source>
        <strain evidence="5 6">F</strain>
    </source>
</reference>
<dbReference type="OrthoDB" id="10000533at2759"/>
<dbReference type="AlphaFoldDB" id="A0A2J6R6X7"/>
<organism evidence="5 6">
    <name type="scientific">Hyaloscypha variabilis (strain UAMH 11265 / GT02V1 / F)</name>
    <name type="common">Meliniomyces variabilis</name>
    <dbReference type="NCBI Taxonomy" id="1149755"/>
    <lineage>
        <taxon>Eukaryota</taxon>
        <taxon>Fungi</taxon>
        <taxon>Dikarya</taxon>
        <taxon>Ascomycota</taxon>
        <taxon>Pezizomycotina</taxon>
        <taxon>Leotiomycetes</taxon>
        <taxon>Helotiales</taxon>
        <taxon>Hyaloscyphaceae</taxon>
        <taxon>Hyaloscypha</taxon>
        <taxon>Hyaloscypha variabilis</taxon>
    </lineage>
</organism>
<proteinExistence type="inferred from homology"/>
<dbReference type="PANTHER" id="PTHR47706:SF4">
    <property type="entry name" value="NMRA-LIKE DOMAIN-CONTAINING PROTEIN"/>
    <property type="match status" value="1"/>
</dbReference>
<evidence type="ECO:0000259" key="4">
    <source>
        <dbReference type="Pfam" id="PF05368"/>
    </source>
</evidence>
<dbReference type="InterPro" id="IPR051609">
    <property type="entry name" value="NmrA/Isoflavone_reductase-like"/>
</dbReference>
<accession>A0A2J6R6X7</accession>
<dbReference type="Proteomes" id="UP000235786">
    <property type="component" value="Unassembled WGS sequence"/>
</dbReference>
<keyword evidence="2" id="KW-0521">NADP</keyword>
<dbReference type="SUPFAM" id="SSF51735">
    <property type="entry name" value="NAD(P)-binding Rossmann-fold domains"/>
    <property type="match status" value="1"/>
</dbReference>
<keyword evidence="6" id="KW-1185">Reference proteome</keyword>
<comment type="similarity">
    <text evidence="1">Belongs to the NmrA-type oxidoreductase family. Isoflavone reductase subfamily.</text>
</comment>
<name>A0A2J6R6X7_HYAVF</name>
<dbReference type="InterPro" id="IPR008030">
    <property type="entry name" value="NmrA-like"/>
</dbReference>
<evidence type="ECO:0000256" key="1">
    <source>
        <dbReference type="ARBA" id="ARBA00005725"/>
    </source>
</evidence>
<dbReference type="PANTHER" id="PTHR47706">
    <property type="entry name" value="NMRA-LIKE FAMILY PROTEIN"/>
    <property type="match status" value="1"/>
</dbReference>
<feature type="domain" description="NmrA-like" evidence="4">
    <location>
        <begin position="4"/>
        <end position="233"/>
    </location>
</feature>
<protein>
    <submittedName>
        <fullName evidence="5">NmrA-like family protein-like protein</fullName>
    </submittedName>
</protein>
<dbReference type="EMBL" id="KZ613954">
    <property type="protein sequence ID" value="PMD34272.1"/>
    <property type="molecule type" value="Genomic_DNA"/>
</dbReference>
<evidence type="ECO:0000313" key="5">
    <source>
        <dbReference type="EMBL" id="PMD34272.1"/>
    </source>
</evidence>
<sequence>MVHVVVAGGTGNVAGEIVAELVKQKKHQVTVFTRKDVSSLTLDGIEAIQVDYNDKDALTKHLHGVNTVLSFISDISDPTNLAQKNLIDASMAAGVKRFAPNEWATRSNSGIPWYAGKDVIHKYLQEVNKEKKVLEYTLFQPGLFLNYFTYPHKSAEHLGLIEVQIDFQNARAIVLGDGTDKFSLTAIQDVSAVVAAAIDYPGEWPEIGGIRGGQITSAQLIKLGEEIRGKPFVVDRLLKEDIERGEVKTSWLPSFSNPSSFELAPTVAGENPREAISKHILSGSLLAISRGAWDVSDEWNQLLPEIKVTGIEEFLRPHWIGKP</sequence>
<dbReference type="InterPro" id="IPR036291">
    <property type="entry name" value="NAD(P)-bd_dom_sf"/>
</dbReference>
<gene>
    <name evidence="5" type="ORF">L207DRAFT_638805</name>
</gene>
<keyword evidence="3" id="KW-0560">Oxidoreductase</keyword>